<evidence type="ECO:0000313" key="2">
    <source>
        <dbReference type="Proteomes" id="UP001153269"/>
    </source>
</evidence>
<organism evidence="1 2">
    <name type="scientific">Pleuronectes platessa</name>
    <name type="common">European plaice</name>
    <dbReference type="NCBI Taxonomy" id="8262"/>
    <lineage>
        <taxon>Eukaryota</taxon>
        <taxon>Metazoa</taxon>
        <taxon>Chordata</taxon>
        <taxon>Craniata</taxon>
        <taxon>Vertebrata</taxon>
        <taxon>Euteleostomi</taxon>
        <taxon>Actinopterygii</taxon>
        <taxon>Neopterygii</taxon>
        <taxon>Teleostei</taxon>
        <taxon>Neoteleostei</taxon>
        <taxon>Acanthomorphata</taxon>
        <taxon>Carangaria</taxon>
        <taxon>Pleuronectiformes</taxon>
        <taxon>Pleuronectoidei</taxon>
        <taxon>Pleuronectidae</taxon>
        <taxon>Pleuronectes</taxon>
    </lineage>
</organism>
<dbReference type="EMBL" id="CADEAL010000385">
    <property type="protein sequence ID" value="CAB1419362.1"/>
    <property type="molecule type" value="Genomic_DNA"/>
</dbReference>
<accession>A0A9N7TUY4</accession>
<dbReference type="Proteomes" id="UP001153269">
    <property type="component" value="Unassembled WGS sequence"/>
</dbReference>
<keyword evidence="2" id="KW-1185">Reference proteome</keyword>
<evidence type="ECO:0000313" key="1">
    <source>
        <dbReference type="EMBL" id="CAB1419362.1"/>
    </source>
</evidence>
<reference evidence="1" key="1">
    <citation type="submission" date="2020-03" db="EMBL/GenBank/DDBJ databases">
        <authorList>
            <person name="Weist P."/>
        </authorList>
    </citation>
    <scope>NUCLEOTIDE SEQUENCE</scope>
</reference>
<protein>
    <submittedName>
        <fullName evidence="1">Uncharacterized protein</fullName>
    </submittedName>
</protein>
<proteinExistence type="predicted"/>
<gene>
    <name evidence="1" type="ORF">PLEPLA_LOCUS7193</name>
</gene>
<dbReference type="AlphaFoldDB" id="A0A9N7TUY4"/>
<comment type="caution">
    <text evidence="1">The sequence shown here is derived from an EMBL/GenBank/DDBJ whole genome shotgun (WGS) entry which is preliminary data.</text>
</comment>
<name>A0A9N7TUY4_PLEPL</name>
<sequence length="167" mass="17544">MAHQMLHWQAAVVVEVVMLCALAGGGFGRFSLADCSPLSWLGQALERATGWECGREAGRRQSVSGRAQDLRGSPACPACKPPTAETYKETRTLRDGHSHEALPCVGSPALLLSPVTPGFEVISVALSSSPLGNSDPACSSLTFIHIPLGNPSICLPSLTSFLLSFTP</sequence>